<evidence type="ECO:0000313" key="2">
    <source>
        <dbReference type="EMBL" id="JAG84654.1"/>
    </source>
</evidence>
<sequence length="175" mass="20000">MLTLCLRVSSADFSSPPCPPRPPHLPTFDRLFNQAESCPHLTQHNPLTRILLTRLTTATHHVFSTLFSLITRHFVTSEAGKVLAESETRDYRDMMGKGQGGTTPSHVGPETRPHRVNEQSQTTIIELDYRTNSDNMKDTIVHEDGLRREQTRDCIFSLRNNDERVKRLRTICDNC</sequence>
<feature type="region of interest" description="Disordered" evidence="1">
    <location>
        <begin position="96"/>
        <end position="119"/>
    </location>
</feature>
<dbReference type="EMBL" id="GBYB01014887">
    <property type="protein sequence ID" value="JAG84654.1"/>
    <property type="molecule type" value="Transcribed_RNA"/>
</dbReference>
<name>A0A0C9RN43_9HYME</name>
<dbReference type="AlphaFoldDB" id="A0A0C9RN43"/>
<protein>
    <submittedName>
        <fullName evidence="2">MJ0670 protein</fullName>
    </submittedName>
</protein>
<proteinExistence type="predicted"/>
<gene>
    <name evidence="2" type="primary">MJ0670</name>
    <name evidence="2" type="ORF">g.37176</name>
</gene>
<organism evidence="2">
    <name type="scientific">Fopius arisanus</name>
    <dbReference type="NCBI Taxonomy" id="64838"/>
    <lineage>
        <taxon>Eukaryota</taxon>
        <taxon>Metazoa</taxon>
        <taxon>Ecdysozoa</taxon>
        <taxon>Arthropoda</taxon>
        <taxon>Hexapoda</taxon>
        <taxon>Insecta</taxon>
        <taxon>Pterygota</taxon>
        <taxon>Neoptera</taxon>
        <taxon>Endopterygota</taxon>
        <taxon>Hymenoptera</taxon>
        <taxon>Apocrita</taxon>
        <taxon>Ichneumonoidea</taxon>
        <taxon>Braconidae</taxon>
        <taxon>Opiinae</taxon>
        <taxon>Fopius</taxon>
    </lineage>
</organism>
<reference evidence="2" key="1">
    <citation type="submission" date="2015-01" db="EMBL/GenBank/DDBJ databases">
        <title>Transcriptome Assembly of Fopius arisanus.</title>
        <authorList>
            <person name="Geib S."/>
        </authorList>
    </citation>
    <scope>NUCLEOTIDE SEQUENCE</scope>
</reference>
<accession>A0A0C9RN43</accession>
<evidence type="ECO:0000256" key="1">
    <source>
        <dbReference type="SAM" id="MobiDB-lite"/>
    </source>
</evidence>